<feature type="compositionally biased region" description="Low complexity" evidence="1">
    <location>
        <begin position="11"/>
        <end position="20"/>
    </location>
</feature>
<evidence type="ECO:0000313" key="3">
    <source>
        <dbReference type="Proteomes" id="UP000636800"/>
    </source>
</evidence>
<evidence type="ECO:0000256" key="1">
    <source>
        <dbReference type="SAM" id="MobiDB-lite"/>
    </source>
</evidence>
<organism evidence="2 3">
    <name type="scientific">Vanilla planifolia</name>
    <name type="common">Vanilla</name>
    <dbReference type="NCBI Taxonomy" id="51239"/>
    <lineage>
        <taxon>Eukaryota</taxon>
        <taxon>Viridiplantae</taxon>
        <taxon>Streptophyta</taxon>
        <taxon>Embryophyta</taxon>
        <taxon>Tracheophyta</taxon>
        <taxon>Spermatophyta</taxon>
        <taxon>Magnoliopsida</taxon>
        <taxon>Liliopsida</taxon>
        <taxon>Asparagales</taxon>
        <taxon>Orchidaceae</taxon>
        <taxon>Vanilloideae</taxon>
        <taxon>Vanilleae</taxon>
        <taxon>Vanilla</taxon>
    </lineage>
</organism>
<keyword evidence="3" id="KW-1185">Reference proteome</keyword>
<feature type="region of interest" description="Disordered" evidence="1">
    <location>
        <begin position="1"/>
        <end position="20"/>
    </location>
</feature>
<feature type="compositionally biased region" description="Basic and acidic residues" evidence="1">
    <location>
        <begin position="78"/>
        <end position="89"/>
    </location>
</feature>
<name>A0A835QKF5_VANPL</name>
<dbReference type="EMBL" id="JADCNL010000007">
    <property type="protein sequence ID" value="KAG0472561.1"/>
    <property type="molecule type" value="Genomic_DNA"/>
</dbReference>
<dbReference type="AlphaFoldDB" id="A0A835QKF5"/>
<reference evidence="2 3" key="1">
    <citation type="journal article" date="2020" name="Nat. Food">
        <title>A phased Vanilla planifolia genome enables genetic improvement of flavour and production.</title>
        <authorList>
            <person name="Hasing T."/>
            <person name="Tang H."/>
            <person name="Brym M."/>
            <person name="Khazi F."/>
            <person name="Huang T."/>
            <person name="Chambers A.H."/>
        </authorList>
    </citation>
    <scope>NUCLEOTIDE SEQUENCE [LARGE SCALE GENOMIC DNA]</scope>
    <source>
        <tissue evidence="2">Leaf</tissue>
    </source>
</reference>
<comment type="caution">
    <text evidence="2">The sequence shown here is derived from an EMBL/GenBank/DDBJ whole genome shotgun (WGS) entry which is preliminary data.</text>
</comment>
<protein>
    <submittedName>
        <fullName evidence="2">Uncharacterized protein</fullName>
    </submittedName>
</protein>
<accession>A0A835QKF5</accession>
<dbReference type="OrthoDB" id="427480at2759"/>
<feature type="region of interest" description="Disordered" evidence="1">
    <location>
        <begin position="78"/>
        <end position="114"/>
    </location>
</feature>
<gene>
    <name evidence="2" type="ORF">HPP92_014418</name>
</gene>
<feature type="compositionally biased region" description="Polar residues" evidence="1">
    <location>
        <begin position="1"/>
        <end position="10"/>
    </location>
</feature>
<proteinExistence type="predicted"/>
<evidence type="ECO:0000313" key="2">
    <source>
        <dbReference type="EMBL" id="KAG0472561.1"/>
    </source>
</evidence>
<dbReference type="Proteomes" id="UP000636800">
    <property type="component" value="Chromosome 7"/>
</dbReference>
<sequence>MNPQTQHPTTESFASLSSLQESLASSPNVLNINQQVAQEFETQKRPYAKQRVCCMFTPQRSQSFGCVNPMADRFLIKEQTGRPSVEERTRRKQLNYLYTRNRSKNHELNEEEKD</sequence>